<dbReference type="AlphaFoldDB" id="A0A6J4UTC2"/>
<accession>A0A6J4UTC2</accession>
<proteinExistence type="predicted"/>
<organism evidence="1">
    <name type="scientific">uncultured Thermomicrobiales bacterium</name>
    <dbReference type="NCBI Taxonomy" id="1645740"/>
    <lineage>
        <taxon>Bacteria</taxon>
        <taxon>Pseudomonadati</taxon>
        <taxon>Thermomicrobiota</taxon>
        <taxon>Thermomicrobia</taxon>
        <taxon>Thermomicrobiales</taxon>
        <taxon>environmental samples</taxon>
    </lineage>
</organism>
<name>A0A6J4UTC2_9BACT</name>
<protein>
    <submittedName>
        <fullName evidence="1">Uncharacterized protein</fullName>
    </submittedName>
</protein>
<evidence type="ECO:0000313" key="1">
    <source>
        <dbReference type="EMBL" id="CAA9555686.1"/>
    </source>
</evidence>
<dbReference type="EMBL" id="CADCWL010000050">
    <property type="protein sequence ID" value="CAA9555686.1"/>
    <property type="molecule type" value="Genomic_DNA"/>
</dbReference>
<gene>
    <name evidence="1" type="ORF">AVDCRST_MAG19-1193</name>
</gene>
<sequence>MRAEVQFDYRLPADVIGAEVEFDPDSVEDRVER</sequence>
<reference evidence="1" key="1">
    <citation type="submission" date="2020-02" db="EMBL/GenBank/DDBJ databases">
        <authorList>
            <person name="Meier V. D."/>
        </authorList>
    </citation>
    <scope>NUCLEOTIDE SEQUENCE</scope>
    <source>
        <strain evidence="1">AVDCRST_MAG19</strain>
    </source>
</reference>